<protein>
    <submittedName>
        <fullName evidence="3">Uncharacterized protein</fullName>
    </submittedName>
</protein>
<dbReference type="InterPro" id="IPR003750">
    <property type="entry name" value="Put_MeTrfase-C9orf114-like"/>
</dbReference>
<dbReference type="Gene3D" id="3.40.1280.10">
    <property type="match status" value="1"/>
</dbReference>
<keyword evidence="4" id="KW-1185">Reference proteome</keyword>
<feature type="compositionally biased region" description="Basic residues" evidence="2">
    <location>
        <begin position="10"/>
        <end position="22"/>
    </location>
</feature>
<comment type="similarity">
    <text evidence="1">Belongs to the class IV-like SAM-binding methyltransferase superfamily.</text>
</comment>
<evidence type="ECO:0000256" key="1">
    <source>
        <dbReference type="ARBA" id="ARBA00009841"/>
    </source>
</evidence>
<dbReference type="AlphaFoldDB" id="A0AAV5FZJ9"/>
<feature type="region of interest" description="Disordered" evidence="2">
    <location>
        <begin position="1"/>
        <end position="66"/>
    </location>
</feature>
<dbReference type="Proteomes" id="UP001054889">
    <property type="component" value="Unassembled WGS sequence"/>
</dbReference>
<feature type="compositionally biased region" description="Basic and acidic residues" evidence="2">
    <location>
        <begin position="49"/>
        <end position="60"/>
    </location>
</feature>
<evidence type="ECO:0000256" key="2">
    <source>
        <dbReference type="SAM" id="MobiDB-lite"/>
    </source>
</evidence>
<evidence type="ECO:0000313" key="3">
    <source>
        <dbReference type="EMBL" id="GJN40223.1"/>
    </source>
</evidence>
<proteinExistence type="inferred from homology"/>
<name>A0AAV5FZJ9_ELECO</name>
<comment type="caution">
    <text evidence="3">The sequence shown here is derived from an EMBL/GenBank/DDBJ whole genome shotgun (WGS) entry which is preliminary data.</text>
</comment>
<dbReference type="SUPFAM" id="SSF75217">
    <property type="entry name" value="alpha/beta knot"/>
    <property type="match status" value="1"/>
</dbReference>
<dbReference type="InterPro" id="IPR029028">
    <property type="entry name" value="Alpha/beta_knot_MTases"/>
</dbReference>
<sequence length="126" mass="13794">MNHADSEKACRKKDKKEKRKKGKDAAENACVATAAEEEASPRKEKKKQRKDEDAGEEKASPRRRPTVSIAVAGSIIDNAQSLELATLVSQALTRALFLFQLAGQIARAVTVFRIDEVVVFDSNPAV</sequence>
<dbReference type="InterPro" id="IPR029026">
    <property type="entry name" value="tRNA_m1G_MTases_N"/>
</dbReference>
<evidence type="ECO:0000313" key="4">
    <source>
        <dbReference type="Proteomes" id="UP001054889"/>
    </source>
</evidence>
<dbReference type="PANTHER" id="PTHR12150:SF13">
    <property type="entry name" value="METHYLTRANSFERASE C9ORF114-RELATED"/>
    <property type="match status" value="1"/>
</dbReference>
<reference evidence="3" key="1">
    <citation type="journal article" date="2018" name="DNA Res.">
        <title>Multiple hybrid de novo genome assembly of finger millet, an orphan allotetraploid crop.</title>
        <authorList>
            <person name="Hatakeyama M."/>
            <person name="Aluri S."/>
            <person name="Balachadran M.T."/>
            <person name="Sivarajan S.R."/>
            <person name="Patrignani A."/>
            <person name="Gruter S."/>
            <person name="Poveda L."/>
            <person name="Shimizu-Inatsugi R."/>
            <person name="Baeten J."/>
            <person name="Francoijs K.J."/>
            <person name="Nataraja K.N."/>
            <person name="Reddy Y.A.N."/>
            <person name="Phadnis S."/>
            <person name="Ravikumar R.L."/>
            <person name="Schlapbach R."/>
            <person name="Sreeman S.M."/>
            <person name="Shimizu K.K."/>
        </authorList>
    </citation>
    <scope>NUCLEOTIDE SEQUENCE</scope>
</reference>
<dbReference type="EMBL" id="BQKI01000107">
    <property type="protein sequence ID" value="GJN40223.1"/>
    <property type="molecule type" value="Genomic_DNA"/>
</dbReference>
<accession>A0AAV5FZJ9</accession>
<reference evidence="3" key="2">
    <citation type="submission" date="2021-12" db="EMBL/GenBank/DDBJ databases">
        <title>Resequencing data analysis of finger millet.</title>
        <authorList>
            <person name="Hatakeyama M."/>
            <person name="Aluri S."/>
            <person name="Balachadran M.T."/>
            <person name="Sivarajan S.R."/>
            <person name="Poveda L."/>
            <person name="Shimizu-Inatsugi R."/>
            <person name="Schlapbach R."/>
            <person name="Sreeman S.M."/>
            <person name="Shimizu K.K."/>
        </authorList>
    </citation>
    <scope>NUCLEOTIDE SEQUENCE</scope>
</reference>
<dbReference type="PANTHER" id="PTHR12150">
    <property type="entry name" value="CLASS IV SAM-BINDING METHYLTRANSFERASE-RELATED"/>
    <property type="match status" value="1"/>
</dbReference>
<organism evidence="3 4">
    <name type="scientific">Eleusine coracana subsp. coracana</name>
    <dbReference type="NCBI Taxonomy" id="191504"/>
    <lineage>
        <taxon>Eukaryota</taxon>
        <taxon>Viridiplantae</taxon>
        <taxon>Streptophyta</taxon>
        <taxon>Embryophyta</taxon>
        <taxon>Tracheophyta</taxon>
        <taxon>Spermatophyta</taxon>
        <taxon>Magnoliopsida</taxon>
        <taxon>Liliopsida</taxon>
        <taxon>Poales</taxon>
        <taxon>Poaceae</taxon>
        <taxon>PACMAD clade</taxon>
        <taxon>Chloridoideae</taxon>
        <taxon>Cynodonteae</taxon>
        <taxon>Eleusininae</taxon>
        <taxon>Eleusine</taxon>
    </lineage>
</organism>
<gene>
    <name evidence="3" type="primary">gb29407</name>
    <name evidence="3" type="ORF">PR202_gb29407</name>
</gene>
<dbReference type="Pfam" id="PF02598">
    <property type="entry name" value="Methyltrn_RNA_3"/>
    <property type="match status" value="1"/>
</dbReference>